<accession>A0ABW0LG15</accession>
<reference evidence="3" key="1">
    <citation type="journal article" date="2019" name="Int. J. Syst. Evol. Microbiol.">
        <title>The Global Catalogue of Microorganisms (GCM) 10K type strain sequencing project: providing services to taxonomists for standard genome sequencing and annotation.</title>
        <authorList>
            <consortium name="The Broad Institute Genomics Platform"/>
            <consortium name="The Broad Institute Genome Sequencing Center for Infectious Disease"/>
            <person name="Wu L."/>
            <person name="Ma J."/>
        </authorList>
    </citation>
    <scope>NUCLEOTIDE SEQUENCE [LARGE SCALE GENOMIC DNA]</scope>
    <source>
        <strain evidence="3">CGMCC 1.12237</strain>
    </source>
</reference>
<comment type="caution">
    <text evidence="2">The sequence shown here is derived from an EMBL/GenBank/DDBJ whole genome shotgun (WGS) entry which is preliminary data.</text>
</comment>
<proteinExistence type="predicted"/>
<dbReference type="PANTHER" id="PTHR33990:SF1">
    <property type="entry name" value="PROTEIN YJDN"/>
    <property type="match status" value="1"/>
</dbReference>
<dbReference type="Gene3D" id="3.10.180.10">
    <property type="entry name" value="2,3-Dihydroxybiphenyl 1,2-Dioxygenase, domain 1"/>
    <property type="match status" value="1"/>
</dbReference>
<dbReference type="Proteomes" id="UP001596147">
    <property type="component" value="Unassembled WGS sequence"/>
</dbReference>
<protein>
    <submittedName>
        <fullName evidence="2">VOC family protein</fullName>
    </submittedName>
</protein>
<evidence type="ECO:0000313" key="2">
    <source>
        <dbReference type="EMBL" id="MFC5463478.1"/>
    </source>
</evidence>
<organism evidence="2 3">
    <name type="scientific">Lederbergia graminis</name>
    <dbReference type="NCBI Taxonomy" id="735518"/>
    <lineage>
        <taxon>Bacteria</taxon>
        <taxon>Bacillati</taxon>
        <taxon>Bacillota</taxon>
        <taxon>Bacilli</taxon>
        <taxon>Bacillales</taxon>
        <taxon>Bacillaceae</taxon>
        <taxon>Lederbergia</taxon>
    </lineage>
</organism>
<dbReference type="PANTHER" id="PTHR33990">
    <property type="entry name" value="PROTEIN YJDN-RELATED"/>
    <property type="match status" value="1"/>
</dbReference>
<dbReference type="InterPro" id="IPR028973">
    <property type="entry name" value="PhnB-like"/>
</dbReference>
<name>A0ABW0LG15_9BACI</name>
<dbReference type="Pfam" id="PF06983">
    <property type="entry name" value="3-dmu-9_3-mt"/>
    <property type="match status" value="1"/>
</dbReference>
<evidence type="ECO:0000313" key="3">
    <source>
        <dbReference type="Proteomes" id="UP001596147"/>
    </source>
</evidence>
<keyword evidence="3" id="KW-1185">Reference proteome</keyword>
<evidence type="ECO:0000259" key="1">
    <source>
        <dbReference type="Pfam" id="PF06983"/>
    </source>
</evidence>
<dbReference type="EMBL" id="JBHSMC010000001">
    <property type="protein sequence ID" value="MFC5463478.1"/>
    <property type="molecule type" value="Genomic_DNA"/>
</dbReference>
<dbReference type="InterPro" id="IPR029068">
    <property type="entry name" value="Glyas_Bleomycin-R_OHBP_Dase"/>
</dbReference>
<dbReference type="SUPFAM" id="SSF54593">
    <property type="entry name" value="Glyoxalase/Bleomycin resistance protein/Dihydroxybiphenyl dioxygenase"/>
    <property type="match status" value="1"/>
</dbReference>
<gene>
    <name evidence="2" type="ORF">ACFPM4_01790</name>
</gene>
<dbReference type="RefSeq" id="WP_382347014.1">
    <property type="nucleotide sequence ID" value="NZ_JBHSMC010000001.1"/>
</dbReference>
<feature type="domain" description="PhnB-like" evidence="1">
    <location>
        <begin position="4"/>
        <end position="131"/>
    </location>
</feature>
<dbReference type="CDD" id="cd06588">
    <property type="entry name" value="PhnB_like"/>
    <property type="match status" value="1"/>
</dbReference>
<sequence>MALNPYIRFDGNARDAIMFYVNVFKLEEPQIMTFGSIHSEEELPPGAKDLVMHTELRIAGGNLMISDNFPGMPLQQGNNFSLGYISNNETEIREAFEKLKDGGSVIMELQETPWTKCYGSIKDKFNIEWQFSYQE</sequence>